<evidence type="ECO:0000256" key="9">
    <source>
        <dbReference type="ARBA" id="ARBA00022989"/>
    </source>
</evidence>
<dbReference type="Pfam" id="PF01299">
    <property type="entry name" value="Lamp2-like_luminal"/>
    <property type="match status" value="1"/>
</dbReference>
<evidence type="ECO:0000256" key="4">
    <source>
        <dbReference type="ARBA" id="ARBA00004279"/>
    </source>
</evidence>
<dbReference type="GO" id="GO:0031902">
    <property type="term" value="C:late endosome membrane"/>
    <property type="evidence" value="ECO:0007669"/>
    <property type="project" value="TreeGrafter"/>
</dbReference>
<feature type="domain" description="Lysosome-associated membrane glycoprotein 2-like luminal" evidence="22">
    <location>
        <begin position="2"/>
        <end position="147"/>
    </location>
</feature>
<dbReference type="Proteomes" id="UP000288716">
    <property type="component" value="Unassembled WGS sequence"/>
</dbReference>
<keyword evidence="11 20" id="KW-0472">Membrane</keyword>
<feature type="transmembrane region" description="Helical" evidence="21">
    <location>
        <begin position="169"/>
        <end position="190"/>
    </location>
</feature>
<evidence type="ECO:0000256" key="16">
    <source>
        <dbReference type="ARBA" id="ARBA00053950"/>
    </source>
</evidence>
<evidence type="ECO:0000256" key="11">
    <source>
        <dbReference type="ARBA" id="ARBA00023136"/>
    </source>
</evidence>
<evidence type="ECO:0000256" key="15">
    <source>
        <dbReference type="ARBA" id="ARBA00029428"/>
    </source>
</evidence>
<keyword evidence="14" id="KW-0968">Cytoplasmic vesicle</keyword>
<dbReference type="PANTHER" id="PTHR11506">
    <property type="entry name" value="LYSOSOME-ASSOCIATED MEMBRANE GLYCOPROTEIN"/>
    <property type="match status" value="1"/>
</dbReference>
<evidence type="ECO:0000256" key="10">
    <source>
        <dbReference type="ARBA" id="ARBA00023018"/>
    </source>
</evidence>
<sequence>MAEFSAVIELKYNNTKGHMETGYLSLSNTSVVSKADSHCGENETRLVIVINGDLSNTLTFVVEKKNNKYFVRDVLFEADENSIKDLIPLAPTEKKIAAEMVNQTLFEAPATKSYLCKTQEHYKMTSEVKDKFEVTLDMKDVRFDAFRTSGDSYRDGQLCSDDTKISDTVPIIVGAALAALVVIVLIAYFIGRRRSRRLAYQSV</sequence>
<keyword evidence="12" id="KW-0325">Glycoprotein</keyword>
<evidence type="ECO:0000256" key="13">
    <source>
        <dbReference type="ARBA" id="ARBA00023273"/>
    </source>
</evidence>
<evidence type="ECO:0000259" key="23">
    <source>
        <dbReference type="Pfam" id="PF21222"/>
    </source>
</evidence>
<name>A0A443SWM4_9ACAR</name>
<dbReference type="OrthoDB" id="6511935at2759"/>
<evidence type="ECO:0000256" key="1">
    <source>
        <dbReference type="ARBA" id="ARBA00004151"/>
    </source>
</evidence>
<dbReference type="InterPro" id="IPR048528">
    <property type="entry name" value="Lamp2-like_luminal"/>
</dbReference>
<accession>A0A443SWM4</accession>
<evidence type="ECO:0000256" key="21">
    <source>
        <dbReference type="SAM" id="Phobius"/>
    </source>
</evidence>
<gene>
    <name evidence="24" type="ORF">B4U80_07076</name>
</gene>
<evidence type="ECO:0000256" key="3">
    <source>
        <dbReference type="ARBA" id="ARBA00004172"/>
    </source>
</evidence>
<protein>
    <recommendedName>
        <fullName evidence="18">Lysosome-associated membrane glycoprotein 5</fullName>
    </recommendedName>
    <alternativeName>
        <fullName evidence="19">Lysosome-associated membrane protein 5</fullName>
    </alternativeName>
</protein>
<dbReference type="PANTHER" id="PTHR11506:SF35">
    <property type="entry name" value="LYSOSOME-ASSOCIATED MEMBRANE GLYCOPROTEIN 5"/>
    <property type="match status" value="1"/>
</dbReference>
<dbReference type="GO" id="GO:0005886">
    <property type="term" value="C:plasma membrane"/>
    <property type="evidence" value="ECO:0007669"/>
    <property type="project" value="UniProtKB-SubCell"/>
</dbReference>
<feature type="domain" description="Lysosome-associated membrane glycoprotein 2-like transmembrane" evidence="23">
    <location>
        <begin position="169"/>
        <end position="196"/>
    </location>
</feature>
<keyword evidence="7" id="KW-0732">Signal</keyword>
<dbReference type="AlphaFoldDB" id="A0A443SWM4"/>
<keyword evidence="8" id="KW-0967">Endosome</keyword>
<dbReference type="InterPro" id="IPR048524">
    <property type="entry name" value="Lamp2-like_TM"/>
</dbReference>
<evidence type="ECO:0000256" key="7">
    <source>
        <dbReference type="ARBA" id="ARBA00022729"/>
    </source>
</evidence>
<dbReference type="STRING" id="299467.A0A443SWM4"/>
<dbReference type="Gene3D" id="2.40.160.110">
    <property type="match status" value="1"/>
</dbReference>
<keyword evidence="25" id="KW-1185">Reference proteome</keyword>
<keyword evidence="10" id="KW-0770">Synapse</keyword>
<evidence type="ECO:0000256" key="20">
    <source>
        <dbReference type="PROSITE-ProRule" id="PRU00740"/>
    </source>
</evidence>
<evidence type="ECO:0000256" key="17">
    <source>
        <dbReference type="ARBA" id="ARBA00060492"/>
    </source>
</evidence>
<proteinExistence type="inferred from homology"/>
<dbReference type="EMBL" id="NCKV01000025">
    <property type="protein sequence ID" value="RWS31928.1"/>
    <property type="molecule type" value="Genomic_DNA"/>
</dbReference>
<dbReference type="GO" id="GO:0005765">
    <property type="term" value="C:lysosomal membrane"/>
    <property type="evidence" value="ECO:0007669"/>
    <property type="project" value="TreeGrafter"/>
</dbReference>
<evidence type="ECO:0000256" key="18">
    <source>
        <dbReference type="ARBA" id="ARBA00074379"/>
    </source>
</evidence>
<comment type="caution">
    <text evidence="24">The sequence shown here is derived from an EMBL/GenBank/DDBJ whole genome shotgun (WGS) entry which is preliminary data.</text>
</comment>
<keyword evidence="6 20" id="KW-0812">Transmembrane</keyword>
<dbReference type="PROSITE" id="PS51407">
    <property type="entry name" value="LAMP_3"/>
    <property type="match status" value="1"/>
</dbReference>
<organism evidence="24 25">
    <name type="scientific">Leptotrombidium deliense</name>
    <dbReference type="NCBI Taxonomy" id="299467"/>
    <lineage>
        <taxon>Eukaryota</taxon>
        <taxon>Metazoa</taxon>
        <taxon>Ecdysozoa</taxon>
        <taxon>Arthropoda</taxon>
        <taxon>Chelicerata</taxon>
        <taxon>Arachnida</taxon>
        <taxon>Acari</taxon>
        <taxon>Acariformes</taxon>
        <taxon>Trombidiformes</taxon>
        <taxon>Prostigmata</taxon>
        <taxon>Anystina</taxon>
        <taxon>Parasitengona</taxon>
        <taxon>Trombiculoidea</taxon>
        <taxon>Trombiculidae</taxon>
        <taxon>Leptotrombidium</taxon>
    </lineage>
</organism>
<dbReference type="Pfam" id="PF21222">
    <property type="entry name" value="Lamp2_2nd"/>
    <property type="match status" value="1"/>
</dbReference>
<reference evidence="24 25" key="1">
    <citation type="journal article" date="2018" name="Gigascience">
        <title>Genomes of trombidid mites reveal novel predicted allergens and laterally-transferred genes associated with secondary metabolism.</title>
        <authorList>
            <person name="Dong X."/>
            <person name="Chaisiri K."/>
            <person name="Xia D."/>
            <person name="Armstrong S.D."/>
            <person name="Fang Y."/>
            <person name="Donnelly M.J."/>
            <person name="Kadowaki T."/>
            <person name="McGarry J.W."/>
            <person name="Darby A.C."/>
            <person name="Makepeace B.L."/>
        </authorList>
    </citation>
    <scope>NUCLEOTIDE SEQUENCE [LARGE SCALE GENOMIC DNA]</scope>
    <source>
        <strain evidence="24">UoL-UT</strain>
    </source>
</reference>
<evidence type="ECO:0000256" key="12">
    <source>
        <dbReference type="ARBA" id="ARBA00023180"/>
    </source>
</evidence>
<evidence type="ECO:0000256" key="19">
    <source>
        <dbReference type="ARBA" id="ARBA00076257"/>
    </source>
</evidence>
<dbReference type="VEuPathDB" id="VectorBase:LDEU000112"/>
<keyword evidence="9 21" id="KW-1133">Transmembrane helix</keyword>
<keyword evidence="13" id="KW-0966">Cell projection</keyword>
<evidence type="ECO:0000256" key="5">
    <source>
        <dbReference type="ARBA" id="ARBA00009644"/>
    </source>
</evidence>
<evidence type="ECO:0000259" key="22">
    <source>
        <dbReference type="Pfam" id="PF01299"/>
    </source>
</evidence>
<dbReference type="GO" id="GO:0072594">
    <property type="term" value="P:establishment of protein localization to organelle"/>
    <property type="evidence" value="ECO:0007669"/>
    <property type="project" value="TreeGrafter"/>
</dbReference>
<evidence type="ECO:0000256" key="6">
    <source>
        <dbReference type="ARBA" id="ARBA00022692"/>
    </source>
</evidence>
<dbReference type="InterPro" id="IPR002000">
    <property type="entry name" value="Lysosome-assoc_membr_glycop"/>
</dbReference>
<evidence type="ECO:0000256" key="2">
    <source>
        <dbReference type="ARBA" id="ARBA00004158"/>
    </source>
</evidence>
<dbReference type="CDD" id="cd12087">
    <property type="entry name" value="TM_EGFR-like"/>
    <property type="match status" value="1"/>
</dbReference>
<evidence type="ECO:0000256" key="14">
    <source>
        <dbReference type="ARBA" id="ARBA00023329"/>
    </source>
</evidence>
<evidence type="ECO:0000256" key="8">
    <source>
        <dbReference type="ARBA" id="ARBA00022753"/>
    </source>
</evidence>
<evidence type="ECO:0000313" key="25">
    <source>
        <dbReference type="Proteomes" id="UP000288716"/>
    </source>
</evidence>
<comment type="function">
    <text evidence="16">Plays a role in short-term synaptic plasticity in a subset of GABAergic neurons in the brain.</text>
</comment>
<evidence type="ECO:0000313" key="24">
    <source>
        <dbReference type="EMBL" id="RWS31928.1"/>
    </source>
</evidence>
<comment type="subcellular location">
    <subcellularLocation>
        <location evidence="4">Cell projection</location>
        <location evidence="4">Dendrite</location>
    </subcellularLocation>
    <subcellularLocation>
        <location evidence="17">Cell projection</location>
        <location evidence="17">Growth cone membrane</location>
        <topology evidence="17">Single-pass type I membrane protein</topology>
    </subcellularLocation>
    <subcellularLocation>
        <location evidence="15">Cytoplasmic vesicle</location>
        <location evidence="15">Secretory vesicle</location>
        <location evidence="15">Synaptic vesicle membrane</location>
        <topology evidence="15">Single-pass type I membrane protein</topology>
    </subcellularLocation>
    <subcellularLocation>
        <location evidence="2">Early endosome membrane</location>
        <topology evidence="2">Single-pass type I membrane protein</topology>
    </subcellularLocation>
    <subcellularLocation>
        <location evidence="1">Endoplasmic reticulum-Golgi intermediate compartment membrane</location>
        <topology evidence="1">Single-pass type I membrane protein</topology>
    </subcellularLocation>
    <subcellularLocation>
        <location evidence="20">Membrane</location>
        <topology evidence="20">Single-pass type I membrane protein</topology>
    </subcellularLocation>
    <subcellularLocation>
        <location evidence="3">Recycling endosome</location>
    </subcellularLocation>
</comment>
<comment type="similarity">
    <text evidence="5 20">Belongs to the LAMP family.</text>
</comment>
<comment type="caution">
    <text evidence="20">Lacks conserved residue(s) required for the propagation of feature annotation.</text>
</comment>